<dbReference type="Gene3D" id="3.60.21.10">
    <property type="match status" value="1"/>
</dbReference>
<keyword evidence="3" id="KW-1185">Reference proteome</keyword>
<sequence>MQIQILSDLHLEVERPGGQELYCYDIPVHAETLALLGDIGLTAELKLFEWLELQLMKFRTIFFISGNHEPYRSTINDSYQRLREFSTRVNADTSFGSFFLLDRTRHDISPTLTILGFDLTWLNDTVSSIIHHEPERQIVILTHHAPTKEGTSPPQYADGPTNSAFASELTGEKCWASGHVKMWAFGHTHWCCDFERNGVRVYSNPRGYKEEQGLYDAGKIVEI</sequence>
<dbReference type="Pfam" id="PF00149">
    <property type="entry name" value="Metallophos"/>
    <property type="match status" value="1"/>
</dbReference>
<reference evidence="2" key="1">
    <citation type="journal article" date="2019" name="Environ. Microbiol.">
        <title>Fungal ecological strategies reflected in gene transcription - a case study of two litter decomposers.</title>
        <authorList>
            <person name="Barbi F."/>
            <person name="Kohler A."/>
            <person name="Barry K."/>
            <person name="Baskaran P."/>
            <person name="Daum C."/>
            <person name="Fauchery L."/>
            <person name="Ihrmark K."/>
            <person name="Kuo A."/>
            <person name="LaButti K."/>
            <person name="Lipzen A."/>
            <person name="Morin E."/>
            <person name="Grigoriev I.V."/>
            <person name="Henrissat B."/>
            <person name="Lindahl B."/>
            <person name="Martin F."/>
        </authorList>
    </citation>
    <scope>NUCLEOTIDE SEQUENCE</scope>
    <source>
        <strain evidence="2">JB14</strain>
    </source>
</reference>
<proteinExistence type="predicted"/>
<dbReference type="PANTHER" id="PTHR37844">
    <property type="entry name" value="SER/THR PROTEIN PHOSPHATASE SUPERFAMILY (AFU_ORTHOLOGUE AFUA_1G14840)"/>
    <property type="match status" value="1"/>
</dbReference>
<dbReference type="SUPFAM" id="SSF56300">
    <property type="entry name" value="Metallo-dependent phosphatases"/>
    <property type="match status" value="1"/>
</dbReference>
<gene>
    <name evidence="2" type="ORF">BT96DRAFT_964979</name>
</gene>
<evidence type="ECO:0000313" key="3">
    <source>
        <dbReference type="Proteomes" id="UP000799118"/>
    </source>
</evidence>
<dbReference type="PANTHER" id="PTHR37844:SF2">
    <property type="entry name" value="SER_THR PROTEIN PHOSPHATASE SUPERFAMILY (AFU_ORTHOLOGUE AFUA_1G14840)"/>
    <property type="match status" value="1"/>
</dbReference>
<name>A0A6A4HY32_9AGAR</name>
<feature type="domain" description="Calcineurin-like phosphoesterase" evidence="1">
    <location>
        <begin position="5"/>
        <end position="190"/>
    </location>
</feature>
<evidence type="ECO:0000313" key="2">
    <source>
        <dbReference type="EMBL" id="KAE9401485.1"/>
    </source>
</evidence>
<dbReference type="GO" id="GO:0016787">
    <property type="term" value="F:hydrolase activity"/>
    <property type="evidence" value="ECO:0007669"/>
    <property type="project" value="InterPro"/>
</dbReference>
<dbReference type="Proteomes" id="UP000799118">
    <property type="component" value="Unassembled WGS sequence"/>
</dbReference>
<evidence type="ECO:0000259" key="1">
    <source>
        <dbReference type="Pfam" id="PF00149"/>
    </source>
</evidence>
<dbReference type="InterPro" id="IPR004843">
    <property type="entry name" value="Calcineurin-like_PHP"/>
</dbReference>
<accession>A0A6A4HY32</accession>
<protein>
    <submittedName>
        <fullName evidence="2">Ser/Thr protein phosphatase protein</fullName>
    </submittedName>
</protein>
<dbReference type="AlphaFoldDB" id="A0A6A4HY32"/>
<dbReference type="InterPro" id="IPR029052">
    <property type="entry name" value="Metallo-depent_PP-like"/>
</dbReference>
<organism evidence="2 3">
    <name type="scientific">Gymnopus androsaceus JB14</name>
    <dbReference type="NCBI Taxonomy" id="1447944"/>
    <lineage>
        <taxon>Eukaryota</taxon>
        <taxon>Fungi</taxon>
        <taxon>Dikarya</taxon>
        <taxon>Basidiomycota</taxon>
        <taxon>Agaricomycotina</taxon>
        <taxon>Agaricomycetes</taxon>
        <taxon>Agaricomycetidae</taxon>
        <taxon>Agaricales</taxon>
        <taxon>Marasmiineae</taxon>
        <taxon>Omphalotaceae</taxon>
        <taxon>Gymnopus</taxon>
    </lineage>
</organism>
<dbReference type="OrthoDB" id="550558at2759"/>
<dbReference type="EMBL" id="ML769445">
    <property type="protein sequence ID" value="KAE9401485.1"/>
    <property type="molecule type" value="Genomic_DNA"/>
</dbReference>